<feature type="transmembrane region" description="Helical" evidence="1">
    <location>
        <begin position="90"/>
        <end position="108"/>
    </location>
</feature>
<keyword evidence="4" id="KW-1185">Reference proteome</keyword>
<evidence type="ECO:0000256" key="2">
    <source>
        <dbReference type="SAM" id="SignalP"/>
    </source>
</evidence>
<dbReference type="AlphaFoldDB" id="R0K0L4"/>
<feature type="chain" id="PRO_5004344159" evidence="2">
    <location>
        <begin position="23"/>
        <end position="109"/>
    </location>
</feature>
<keyword evidence="1" id="KW-1133">Transmembrane helix</keyword>
<keyword evidence="1" id="KW-0472">Membrane</keyword>
<feature type="non-terminal residue" evidence="3">
    <location>
        <position position="109"/>
    </location>
</feature>
<keyword evidence="2" id="KW-0732">Signal</keyword>
<protein>
    <submittedName>
        <fullName evidence="3">Uncharacterized protein</fullName>
    </submittedName>
</protein>
<evidence type="ECO:0000256" key="1">
    <source>
        <dbReference type="SAM" id="Phobius"/>
    </source>
</evidence>
<keyword evidence="1" id="KW-0812">Transmembrane</keyword>
<organism evidence="3 4">
    <name type="scientific">Anas platyrhynchos</name>
    <name type="common">Mallard</name>
    <name type="synonym">Anas boschas</name>
    <dbReference type="NCBI Taxonomy" id="8839"/>
    <lineage>
        <taxon>Eukaryota</taxon>
        <taxon>Metazoa</taxon>
        <taxon>Chordata</taxon>
        <taxon>Craniata</taxon>
        <taxon>Vertebrata</taxon>
        <taxon>Euteleostomi</taxon>
        <taxon>Archelosauria</taxon>
        <taxon>Archosauria</taxon>
        <taxon>Dinosauria</taxon>
        <taxon>Saurischia</taxon>
        <taxon>Theropoda</taxon>
        <taxon>Coelurosauria</taxon>
        <taxon>Aves</taxon>
        <taxon>Neognathae</taxon>
        <taxon>Galloanserae</taxon>
        <taxon>Anseriformes</taxon>
        <taxon>Anatidae</taxon>
        <taxon>Anatinae</taxon>
        <taxon>Anas</taxon>
    </lineage>
</organism>
<evidence type="ECO:0000313" key="4">
    <source>
        <dbReference type="Proteomes" id="UP000296049"/>
    </source>
</evidence>
<accession>R0K0L4</accession>
<reference evidence="4" key="1">
    <citation type="journal article" date="2013" name="Nat. Genet.">
        <title>The duck genome and transcriptome provide insight into an avian influenza virus reservoir species.</title>
        <authorList>
            <person name="Huang Y."/>
            <person name="Li Y."/>
            <person name="Burt D.W."/>
            <person name="Chen H."/>
            <person name="Zhang Y."/>
            <person name="Qian W."/>
            <person name="Kim H."/>
            <person name="Gan S."/>
            <person name="Zhao Y."/>
            <person name="Li J."/>
            <person name="Yi K."/>
            <person name="Feng H."/>
            <person name="Zhu P."/>
            <person name="Li B."/>
            <person name="Liu Q."/>
            <person name="Fairley S."/>
            <person name="Magor K.E."/>
            <person name="Du Z."/>
            <person name="Hu X."/>
            <person name="Goodman L."/>
            <person name="Tafer H."/>
            <person name="Vignal A."/>
            <person name="Lee T."/>
            <person name="Kim K.W."/>
            <person name="Sheng Z."/>
            <person name="An Y."/>
            <person name="Searle S."/>
            <person name="Herrero J."/>
            <person name="Groenen M.A."/>
            <person name="Crooijmans R.P."/>
            <person name="Faraut T."/>
            <person name="Cai Q."/>
            <person name="Webster R.G."/>
            <person name="Aldridge J.R."/>
            <person name="Warren W.C."/>
            <person name="Bartschat S."/>
            <person name="Kehr S."/>
            <person name="Marz M."/>
            <person name="Stadler P.F."/>
            <person name="Smith J."/>
            <person name="Kraus R.H."/>
            <person name="Zhao Y."/>
            <person name="Ren L."/>
            <person name="Fei J."/>
            <person name="Morisson M."/>
            <person name="Kaiser P."/>
            <person name="Griffin D.K."/>
            <person name="Rao M."/>
            <person name="Pitel F."/>
            <person name="Wang J."/>
            <person name="Li N."/>
        </authorList>
    </citation>
    <scope>NUCLEOTIDE SEQUENCE [LARGE SCALE GENOMIC DNA]</scope>
</reference>
<evidence type="ECO:0000313" key="3">
    <source>
        <dbReference type="EMBL" id="EOB03466.1"/>
    </source>
</evidence>
<proteinExistence type="predicted"/>
<feature type="signal peptide" evidence="2">
    <location>
        <begin position="1"/>
        <end position="22"/>
    </location>
</feature>
<gene>
    <name evidence="3" type="ORF">Anapl_04095</name>
</gene>
<dbReference type="EMBL" id="KB742855">
    <property type="protein sequence ID" value="EOB03466.1"/>
    <property type="molecule type" value="Genomic_DNA"/>
</dbReference>
<name>R0K0L4_ANAPL</name>
<dbReference type="Proteomes" id="UP000296049">
    <property type="component" value="Unassembled WGS sequence"/>
</dbReference>
<sequence length="109" mass="12359">MALRAVLLLLLVLTALISQHLSKDTSSQLGRVRRRLVADQGRYLDHAAKASPHTREREGSNQLIQRARRSWLADYLGDVWSHLYANIPRAVLFVFPITLLVLLLLCCLT</sequence>